<feature type="signal peptide" evidence="1">
    <location>
        <begin position="1"/>
        <end position="18"/>
    </location>
</feature>
<evidence type="ECO:0000313" key="3">
    <source>
        <dbReference type="Proteomes" id="UP000198688"/>
    </source>
</evidence>
<organism evidence="2 3">
    <name type="scientific">Actinoplanes derwentensis</name>
    <dbReference type="NCBI Taxonomy" id="113562"/>
    <lineage>
        <taxon>Bacteria</taxon>
        <taxon>Bacillati</taxon>
        <taxon>Actinomycetota</taxon>
        <taxon>Actinomycetes</taxon>
        <taxon>Micromonosporales</taxon>
        <taxon>Micromonosporaceae</taxon>
        <taxon>Actinoplanes</taxon>
    </lineage>
</organism>
<evidence type="ECO:0000256" key="1">
    <source>
        <dbReference type="SAM" id="SignalP"/>
    </source>
</evidence>
<dbReference type="Proteomes" id="UP000198688">
    <property type="component" value="Chromosome I"/>
</dbReference>
<dbReference type="OrthoDB" id="5196844at2"/>
<dbReference type="AlphaFoldDB" id="A0A1H2CVH8"/>
<feature type="chain" id="PRO_5039212730" evidence="1">
    <location>
        <begin position="19"/>
        <end position="194"/>
    </location>
</feature>
<sequence>MTSALAVAALFISLVALAVAWWNGNSARRSADAAEGAQQAADRSADAAKDSAEAARQVASAELERDHESYRPDLSQAKFAYPRSRPKPPFEYTFVPSRRYRLRAYAGKAGEPMRDLTDGNFRAITSGVSVSIAAAEAGAEAHPDFLLLQFWPPAPAAGEEVWMCPCGRPTEPSEQPHWDMRVEVPRKRGKVVVF</sequence>
<gene>
    <name evidence="2" type="ORF">SAMN04489716_6928</name>
</gene>
<keyword evidence="1" id="KW-0732">Signal</keyword>
<reference evidence="2 3" key="1">
    <citation type="submission" date="2016-10" db="EMBL/GenBank/DDBJ databases">
        <authorList>
            <person name="de Groot N.N."/>
        </authorList>
    </citation>
    <scope>NUCLEOTIDE SEQUENCE [LARGE SCALE GENOMIC DNA]</scope>
    <source>
        <strain evidence="2 3">DSM 43941</strain>
    </source>
</reference>
<dbReference type="EMBL" id="LT629758">
    <property type="protein sequence ID" value="SDT74267.1"/>
    <property type="molecule type" value="Genomic_DNA"/>
</dbReference>
<proteinExistence type="predicted"/>
<protein>
    <submittedName>
        <fullName evidence="2">Uncharacterized protein</fullName>
    </submittedName>
</protein>
<dbReference type="RefSeq" id="WP_092550741.1">
    <property type="nucleotide sequence ID" value="NZ_BOMJ01000003.1"/>
</dbReference>
<keyword evidence="3" id="KW-1185">Reference proteome</keyword>
<accession>A0A1H2CVH8</accession>
<name>A0A1H2CVH8_9ACTN</name>
<evidence type="ECO:0000313" key="2">
    <source>
        <dbReference type="EMBL" id="SDT74267.1"/>
    </source>
</evidence>